<accession>A0A926DDV6</accession>
<organism evidence="2 3">
    <name type="scientific">Feifania hominis</name>
    <dbReference type="NCBI Taxonomy" id="2763660"/>
    <lineage>
        <taxon>Bacteria</taxon>
        <taxon>Bacillati</taxon>
        <taxon>Bacillota</taxon>
        <taxon>Clostridia</taxon>
        <taxon>Eubacteriales</taxon>
        <taxon>Feifaniaceae</taxon>
        <taxon>Feifania</taxon>
    </lineage>
</organism>
<dbReference type="Gene3D" id="3.30.470.20">
    <property type="entry name" value="ATP-grasp fold, B domain"/>
    <property type="match status" value="1"/>
</dbReference>
<comment type="caution">
    <text evidence="2">The sequence shown here is derived from an EMBL/GenBank/DDBJ whole genome shotgun (WGS) entry which is preliminary data.</text>
</comment>
<evidence type="ECO:0000313" key="3">
    <source>
        <dbReference type="Proteomes" id="UP000620366"/>
    </source>
</evidence>
<dbReference type="Pfam" id="PF14397">
    <property type="entry name" value="ATPgrasp_ST"/>
    <property type="match status" value="1"/>
</dbReference>
<feature type="domain" description="Alpha-L-glutamate ligase-related protein ATP-grasp" evidence="1">
    <location>
        <begin position="170"/>
        <end position="323"/>
    </location>
</feature>
<proteinExistence type="predicted"/>
<sequence>MSNKIKVLLSRVGDTNFKAAFSNIRADARASHRLTPVVACDTFLSMLKYGCAFSDYHLFHFYEKNASQRAAFLTLTENNRLIQALNNVAYRPVFEAKTRFAREFAPYLHRDCLLLAGSGDNEVLAFLQRHGVVFAKRDFAFGGKGVKRLSVGDFSGEEALVRYLREEKYDLIEELIDQHPALSAFCPTSVNTVRIATILDGDEIAVPYAIFRCGRDGDVDNVSSGGFSANIDPVSGVIISSAMSRGEERCETHPVTGAVFRGFQMPMWDRVLELVREAAKICPEVRYVGWDVAYNHDGPLLVEGNYHPGHMAFQLCDLTGRKHLFEKYLK</sequence>
<gene>
    <name evidence="2" type="ORF">H8695_04925</name>
</gene>
<evidence type="ECO:0000259" key="1">
    <source>
        <dbReference type="Pfam" id="PF14397"/>
    </source>
</evidence>
<reference evidence="2" key="1">
    <citation type="submission" date="2020-08" db="EMBL/GenBank/DDBJ databases">
        <title>Genome public.</title>
        <authorList>
            <person name="Liu C."/>
            <person name="Sun Q."/>
        </authorList>
    </citation>
    <scope>NUCLEOTIDE SEQUENCE</scope>
    <source>
        <strain evidence="2">BX7</strain>
    </source>
</reference>
<protein>
    <recommendedName>
        <fullName evidence="1">Alpha-L-glutamate ligase-related protein ATP-grasp domain-containing protein</fullName>
    </recommendedName>
</protein>
<dbReference type="SUPFAM" id="SSF56059">
    <property type="entry name" value="Glutathione synthetase ATP-binding domain-like"/>
    <property type="match status" value="1"/>
</dbReference>
<dbReference type="EMBL" id="JACRSP010000002">
    <property type="protein sequence ID" value="MBC8536032.1"/>
    <property type="molecule type" value="Genomic_DNA"/>
</dbReference>
<dbReference type="AlphaFoldDB" id="A0A926DDV6"/>
<dbReference type="Proteomes" id="UP000620366">
    <property type="component" value="Unassembled WGS sequence"/>
</dbReference>
<evidence type="ECO:0000313" key="2">
    <source>
        <dbReference type="EMBL" id="MBC8536032.1"/>
    </source>
</evidence>
<dbReference type="RefSeq" id="WP_249299788.1">
    <property type="nucleotide sequence ID" value="NZ_JACRSP010000002.1"/>
</dbReference>
<keyword evidence="3" id="KW-1185">Reference proteome</keyword>
<name>A0A926DDV6_9FIRM</name>
<dbReference type="InterPro" id="IPR039523">
    <property type="entry name" value="RimK-rel_E_lig_ATP-grasp"/>
</dbReference>